<evidence type="ECO:0000313" key="2">
    <source>
        <dbReference type="Proteomes" id="UP000283255"/>
    </source>
</evidence>
<dbReference type="Proteomes" id="UP000283255">
    <property type="component" value="Unassembled WGS sequence"/>
</dbReference>
<keyword evidence="1" id="KW-0808">Transferase</keyword>
<dbReference type="AlphaFoldDB" id="A0A418YJ20"/>
<dbReference type="RefSeq" id="WP_119909447.1">
    <property type="nucleotide sequence ID" value="NZ_QZCH01000002.1"/>
</dbReference>
<dbReference type="PANTHER" id="PTHR36451:SF1">
    <property type="entry name" value="OMEGA-HYDROXY-BETA-DIHYDROMENAQUINONE-9 SULFOTRANSFERASE STF3"/>
    <property type="match status" value="1"/>
</dbReference>
<dbReference type="InterPro" id="IPR052736">
    <property type="entry name" value="Stf3_sulfotransferase"/>
</dbReference>
<dbReference type="InterPro" id="IPR027417">
    <property type="entry name" value="P-loop_NTPase"/>
</dbReference>
<dbReference type="GO" id="GO:0016740">
    <property type="term" value="F:transferase activity"/>
    <property type="evidence" value="ECO:0007669"/>
    <property type="project" value="UniProtKB-KW"/>
</dbReference>
<dbReference type="Pfam" id="PF13469">
    <property type="entry name" value="Sulfotransfer_3"/>
    <property type="match status" value="1"/>
</dbReference>
<evidence type="ECO:0000313" key="1">
    <source>
        <dbReference type="EMBL" id="RJG50646.1"/>
    </source>
</evidence>
<sequence length="324" mass="37288">MKSSSFALFQPQPDSFADKVGKTIQHYQQLGLIRWRQWQFDTGSRPLPAPIFVIGCSRAGTTLVYKTLSQSEALGSIDKETHDLWAELHPPSERDWDSHRIPPSVACTQDSQYIARWFYSQTGQARFVDKNNQNGLSVAYLAKLFPAAHFVYVKRHPGDNLLSLIRGWQKPSEFATWSDKLPAKLNLTEADIKQWCFFIAHGWREYINQSIADVCRFQYQSINQAILTDKPLVPPEQWHEVFYEDLVDDPKQSFAQLFATLQLPFESKLQQHCQDVHDKPYNTFSAIALNKWQQSEWQAAISEQLPQLAPLCHQMGYATESHDA</sequence>
<name>A0A418YJ20_9GAMM</name>
<proteinExistence type="predicted"/>
<reference evidence="1 2" key="1">
    <citation type="submission" date="2018-09" db="EMBL/GenBank/DDBJ databases">
        <authorList>
            <person name="Wang F."/>
        </authorList>
    </citation>
    <scope>NUCLEOTIDE SEQUENCE [LARGE SCALE GENOMIC DNA]</scope>
    <source>
        <strain evidence="1 2">PLHSC7-2</strain>
    </source>
</reference>
<keyword evidence="2" id="KW-1185">Reference proteome</keyword>
<dbReference type="EMBL" id="QZCH01000002">
    <property type="protein sequence ID" value="RJG50646.1"/>
    <property type="molecule type" value="Genomic_DNA"/>
</dbReference>
<gene>
    <name evidence="1" type="ORF">D1Z90_04010</name>
</gene>
<dbReference type="PANTHER" id="PTHR36451">
    <property type="entry name" value="PAPS-DEPENDENT SULFOTRANSFERASE STF3"/>
    <property type="match status" value="1"/>
</dbReference>
<dbReference type="SUPFAM" id="SSF52540">
    <property type="entry name" value="P-loop containing nucleoside triphosphate hydrolases"/>
    <property type="match status" value="1"/>
</dbReference>
<reference evidence="1 2" key="2">
    <citation type="submission" date="2019-01" db="EMBL/GenBank/DDBJ databases">
        <title>Motilimonas pumilus sp. nov., isolated from the gut of sea cucumber (Apostichopus japonicus).</title>
        <authorList>
            <person name="Wang F.-Q."/>
            <person name="Ren L.-H."/>
            <person name="Lin Y.-W."/>
            <person name="Sun G.-H."/>
            <person name="Du Z.-J."/>
            <person name="Zhao J.-X."/>
            <person name="Liu X.-J."/>
            <person name="Liu L.-J."/>
        </authorList>
    </citation>
    <scope>NUCLEOTIDE SEQUENCE [LARGE SCALE GENOMIC DNA]</scope>
    <source>
        <strain evidence="1 2">PLHSC7-2</strain>
    </source>
</reference>
<accession>A0A418YJ20</accession>
<comment type="caution">
    <text evidence="1">The sequence shown here is derived from an EMBL/GenBank/DDBJ whole genome shotgun (WGS) entry which is preliminary data.</text>
</comment>
<dbReference type="OrthoDB" id="9815894at2"/>
<protein>
    <submittedName>
        <fullName evidence="1">Sulfotransferase</fullName>
    </submittedName>
</protein>
<dbReference type="Gene3D" id="3.40.50.300">
    <property type="entry name" value="P-loop containing nucleotide triphosphate hydrolases"/>
    <property type="match status" value="1"/>
</dbReference>
<organism evidence="1 2">
    <name type="scientific">Motilimonas pumila</name>
    <dbReference type="NCBI Taxonomy" id="2303987"/>
    <lineage>
        <taxon>Bacteria</taxon>
        <taxon>Pseudomonadati</taxon>
        <taxon>Pseudomonadota</taxon>
        <taxon>Gammaproteobacteria</taxon>
        <taxon>Alteromonadales</taxon>
        <taxon>Alteromonadales genera incertae sedis</taxon>
        <taxon>Motilimonas</taxon>
    </lineage>
</organism>